<gene>
    <name evidence="5" type="ORF">UG56_007945</name>
</gene>
<keyword evidence="6" id="KW-1185">Reference proteome</keyword>
<dbReference type="SUPFAM" id="SSF51735">
    <property type="entry name" value="NAD(P)-binding Rossmann-fold domains"/>
    <property type="match status" value="1"/>
</dbReference>
<comment type="subcellular location">
    <subcellularLocation>
        <location evidence="1">Cell membrane</location>
        <topology evidence="1">Multi-pass membrane protein</topology>
    </subcellularLocation>
</comment>
<dbReference type="Pfam" id="PF02254">
    <property type="entry name" value="TrkA_N"/>
    <property type="match status" value="1"/>
</dbReference>
<evidence type="ECO:0000256" key="1">
    <source>
        <dbReference type="ARBA" id="ARBA00004651"/>
    </source>
</evidence>
<evidence type="ECO:0000313" key="6">
    <source>
        <dbReference type="Proteomes" id="UP000033772"/>
    </source>
</evidence>
<evidence type="ECO:0000259" key="3">
    <source>
        <dbReference type="Pfam" id="PF02254"/>
    </source>
</evidence>
<dbReference type="Pfam" id="PF07885">
    <property type="entry name" value="Ion_trans_2"/>
    <property type="match status" value="1"/>
</dbReference>
<keyword evidence="2" id="KW-1133">Transmembrane helix</keyword>
<feature type="domain" description="Potassium channel" evidence="4">
    <location>
        <begin position="24"/>
        <end position="100"/>
    </location>
</feature>
<sequence length="342" mass="37327">MMFFLLRMVRRSSRHYAWVLPLAIICFVFVTGWIAMALAQPGTDIVHPANYWWWFLITATTVGCGDLFPETTGGRFVGAYVVFGSITTLAILFSRLSAIIENAKGRRMRGEISFSGRSHIVLLGYTAGRTERLLTELLSEPEREVVLATWEDQLAEHPMAGEDRLHFVRGDITDLSVLARTGLSAAHSVLIDARDDNEAVTLTVAAHTAAPSVHTIVALRDLRVQRTIFRVDTTVHCVQWHNTQLIAEELSDPGIAEVYQELATAGGKGTYSLTVPASAATVDVGAWQAALGRSHGATLLAVRTPDGIQVSPSWDLPVAPGARLFYIAADRLDYDEVVGSLG</sequence>
<organism evidence="5 6">
    <name type="scientific">Nocardioides luteus</name>
    <dbReference type="NCBI Taxonomy" id="1844"/>
    <lineage>
        <taxon>Bacteria</taxon>
        <taxon>Bacillati</taxon>
        <taxon>Actinomycetota</taxon>
        <taxon>Actinomycetes</taxon>
        <taxon>Propionibacteriales</taxon>
        <taxon>Nocardioidaceae</taxon>
        <taxon>Nocardioides</taxon>
    </lineage>
</organism>
<dbReference type="PANTHER" id="PTHR43833:SF9">
    <property type="entry name" value="POTASSIUM CHANNEL PROTEIN YUGO-RELATED"/>
    <property type="match status" value="1"/>
</dbReference>
<dbReference type="AlphaFoldDB" id="A0A1J4N9Z5"/>
<dbReference type="InterPro" id="IPR003148">
    <property type="entry name" value="RCK_N"/>
</dbReference>
<dbReference type="STRING" id="1844.UG56_007945"/>
<dbReference type="InterPro" id="IPR036291">
    <property type="entry name" value="NAD(P)-bd_dom_sf"/>
</dbReference>
<reference evidence="5" key="1">
    <citation type="submission" date="2016-10" db="EMBL/GenBank/DDBJ databases">
        <title>Draft Genome Sequence of Nocardioides luteus Strain BAFB, an Alkane-Degrading Bacterium Isolated from JP-7 Polluted Soil.</title>
        <authorList>
            <person name="Brown L."/>
            <person name="Ruiz O.N."/>
            <person name="Gunasekera T."/>
        </authorList>
    </citation>
    <scope>NUCLEOTIDE SEQUENCE [LARGE SCALE GENOMIC DNA]</scope>
    <source>
        <strain evidence="5">BAFB</strain>
    </source>
</reference>
<protein>
    <recommendedName>
        <fullName evidence="7">Ion transporter</fullName>
    </recommendedName>
</protein>
<keyword evidence="2" id="KW-0812">Transmembrane</keyword>
<evidence type="ECO:0008006" key="7">
    <source>
        <dbReference type="Google" id="ProtNLM"/>
    </source>
</evidence>
<dbReference type="Gene3D" id="3.40.50.720">
    <property type="entry name" value="NAD(P)-binding Rossmann-like Domain"/>
    <property type="match status" value="1"/>
</dbReference>
<comment type="caution">
    <text evidence="5">The sequence shown here is derived from an EMBL/GenBank/DDBJ whole genome shotgun (WGS) entry which is preliminary data.</text>
</comment>
<dbReference type="PANTHER" id="PTHR43833">
    <property type="entry name" value="POTASSIUM CHANNEL PROTEIN 2-RELATED-RELATED"/>
    <property type="match status" value="1"/>
</dbReference>
<evidence type="ECO:0000313" key="5">
    <source>
        <dbReference type="EMBL" id="OIJ27305.1"/>
    </source>
</evidence>
<dbReference type="GO" id="GO:0005886">
    <property type="term" value="C:plasma membrane"/>
    <property type="evidence" value="ECO:0007669"/>
    <property type="project" value="UniProtKB-SubCell"/>
</dbReference>
<dbReference type="EMBL" id="JZDQ02000009">
    <property type="protein sequence ID" value="OIJ27305.1"/>
    <property type="molecule type" value="Genomic_DNA"/>
</dbReference>
<dbReference type="Proteomes" id="UP000033772">
    <property type="component" value="Unassembled WGS sequence"/>
</dbReference>
<feature type="transmembrane region" description="Helical" evidence="2">
    <location>
        <begin position="77"/>
        <end position="100"/>
    </location>
</feature>
<evidence type="ECO:0000256" key="2">
    <source>
        <dbReference type="SAM" id="Phobius"/>
    </source>
</evidence>
<keyword evidence="2" id="KW-0472">Membrane</keyword>
<dbReference type="InterPro" id="IPR013099">
    <property type="entry name" value="K_chnl_dom"/>
</dbReference>
<dbReference type="GO" id="GO:0006813">
    <property type="term" value="P:potassium ion transport"/>
    <property type="evidence" value="ECO:0007669"/>
    <property type="project" value="InterPro"/>
</dbReference>
<feature type="domain" description="RCK N-terminal" evidence="3">
    <location>
        <begin position="127"/>
        <end position="221"/>
    </location>
</feature>
<dbReference type="InterPro" id="IPR050721">
    <property type="entry name" value="Trk_Ktr_HKT_K-transport"/>
</dbReference>
<dbReference type="SUPFAM" id="SSF81324">
    <property type="entry name" value="Voltage-gated potassium channels"/>
    <property type="match status" value="1"/>
</dbReference>
<proteinExistence type="predicted"/>
<accession>A0A1J4N9Z5</accession>
<name>A0A1J4N9Z5_9ACTN</name>
<evidence type="ECO:0000259" key="4">
    <source>
        <dbReference type="Pfam" id="PF07885"/>
    </source>
</evidence>
<dbReference type="Gene3D" id="1.10.287.70">
    <property type="match status" value="1"/>
</dbReference>